<evidence type="ECO:0000313" key="2">
    <source>
        <dbReference type="EMBL" id="CAF4729774.1"/>
    </source>
</evidence>
<evidence type="ECO:0000313" key="5">
    <source>
        <dbReference type="EMBL" id="CAF4946228.1"/>
    </source>
</evidence>
<feature type="non-terminal residue" evidence="2">
    <location>
        <position position="35"/>
    </location>
</feature>
<accession>A0A8S3ALK5</accession>
<protein>
    <submittedName>
        <fullName evidence="2">Uncharacterized protein</fullName>
    </submittedName>
</protein>
<dbReference type="Proteomes" id="UP000681720">
    <property type="component" value="Unassembled WGS sequence"/>
</dbReference>
<dbReference type="EMBL" id="CAJOBI010149798">
    <property type="protein sequence ID" value="CAF4806169.1"/>
    <property type="molecule type" value="Genomic_DNA"/>
</dbReference>
<organism evidence="2 6">
    <name type="scientific">Rotaria magnacalcarata</name>
    <dbReference type="NCBI Taxonomy" id="392030"/>
    <lineage>
        <taxon>Eukaryota</taxon>
        <taxon>Metazoa</taxon>
        <taxon>Spiralia</taxon>
        <taxon>Gnathifera</taxon>
        <taxon>Rotifera</taxon>
        <taxon>Eurotatoria</taxon>
        <taxon>Bdelloidea</taxon>
        <taxon>Philodinida</taxon>
        <taxon>Philodinidae</taxon>
        <taxon>Rotaria</taxon>
    </lineage>
</organism>
<dbReference type="EMBL" id="CAJOBJ010188885">
    <property type="protein sequence ID" value="CAF4946228.1"/>
    <property type="molecule type" value="Genomic_DNA"/>
</dbReference>
<evidence type="ECO:0000313" key="6">
    <source>
        <dbReference type="Proteomes" id="UP000681720"/>
    </source>
</evidence>
<dbReference type="EMBL" id="CAJOBJ010132884">
    <property type="protein sequence ID" value="CAF4729774.1"/>
    <property type="molecule type" value="Genomic_DNA"/>
</dbReference>
<dbReference type="AlphaFoldDB" id="A0A8S3ALK5"/>
<name>A0A8S3ALK5_9BILA</name>
<evidence type="ECO:0000313" key="4">
    <source>
        <dbReference type="EMBL" id="CAF4857557.1"/>
    </source>
</evidence>
<proteinExistence type="predicted"/>
<feature type="compositionally biased region" description="Basic and acidic residues" evidence="1">
    <location>
        <begin position="26"/>
        <end position="35"/>
    </location>
</feature>
<feature type="region of interest" description="Disordered" evidence="1">
    <location>
        <begin position="1"/>
        <end position="35"/>
    </location>
</feature>
<sequence length="35" mass="4160">MNGQVRRHFQQIMPQHPSDRLLSITDRLEQRNGVT</sequence>
<reference evidence="2" key="1">
    <citation type="submission" date="2021-02" db="EMBL/GenBank/DDBJ databases">
        <authorList>
            <person name="Nowell W R."/>
        </authorList>
    </citation>
    <scope>NUCLEOTIDE SEQUENCE</scope>
</reference>
<comment type="caution">
    <text evidence="2">The sequence shown here is derived from an EMBL/GenBank/DDBJ whole genome shotgun (WGS) entry which is preliminary data.</text>
</comment>
<evidence type="ECO:0000256" key="1">
    <source>
        <dbReference type="SAM" id="MobiDB-lite"/>
    </source>
</evidence>
<dbReference type="Proteomes" id="UP000676336">
    <property type="component" value="Unassembled WGS sequence"/>
</dbReference>
<evidence type="ECO:0000313" key="3">
    <source>
        <dbReference type="EMBL" id="CAF4806169.1"/>
    </source>
</evidence>
<gene>
    <name evidence="2" type="ORF">GIL414_LOCUS44222</name>
    <name evidence="5" type="ORF">GIL414_LOCUS54081</name>
    <name evidence="3" type="ORF">SMN809_LOCUS47394</name>
    <name evidence="4" type="ORF">SMN809_LOCUS49694</name>
</gene>
<dbReference type="EMBL" id="CAJOBI010162717">
    <property type="protein sequence ID" value="CAF4857557.1"/>
    <property type="molecule type" value="Genomic_DNA"/>
</dbReference>